<keyword evidence="3" id="KW-1185">Reference proteome</keyword>
<evidence type="ECO:0000256" key="1">
    <source>
        <dbReference type="SAM" id="MobiDB-lite"/>
    </source>
</evidence>
<sequence length="345" mass="38951">MTARLARHFSRTARFGKAAGLIRAFFNYRNSLALGRRRAEAVAPFSRTRQQSNGIVGASTFDRVVGESDLKSESIRTFSNFIIISKKNYQNVFGGSRNGSEQQRSGGAREMLLAPTALGGQTQRRRGRRNRHLATSAEEADEKQTGPAEQIQAQDGQRARADAHARNQRSLRQPAPRSAALRRHELRRRREADENLDAETGDEIHSRTDGCARRAERIRRRVVHQRFDDDRPLLDERELRDASAPAHLRPRSVLLGSVLGLLGQHVAAARSVRGFLDVRIRRSVRRGFQLKVALRPFYKSDCQFALLHHRNTRRTRRNAEANTGGCLLNDVFLSLVGAQSPYTPY</sequence>
<dbReference type="AlphaFoldDB" id="A0A6H5GB02"/>
<accession>A0A6H5GB02</accession>
<proteinExistence type="predicted"/>
<protein>
    <submittedName>
        <fullName evidence="2">Uncharacterized protein</fullName>
    </submittedName>
</protein>
<dbReference type="EMBL" id="CADCXU010009356">
    <property type="protein sequence ID" value="CAB0000281.1"/>
    <property type="molecule type" value="Genomic_DNA"/>
</dbReference>
<feature type="compositionally biased region" description="Basic residues" evidence="1">
    <location>
        <begin position="123"/>
        <end position="132"/>
    </location>
</feature>
<evidence type="ECO:0000313" key="2">
    <source>
        <dbReference type="EMBL" id="CAB0000281.1"/>
    </source>
</evidence>
<evidence type="ECO:0000313" key="3">
    <source>
        <dbReference type="Proteomes" id="UP000479000"/>
    </source>
</evidence>
<name>A0A6H5GB02_9HEMI</name>
<feature type="compositionally biased region" description="Basic and acidic residues" evidence="1">
    <location>
        <begin position="202"/>
        <end position="211"/>
    </location>
</feature>
<feature type="compositionally biased region" description="Polar residues" evidence="1">
    <location>
        <begin position="92"/>
        <end position="105"/>
    </location>
</feature>
<organism evidence="2 3">
    <name type="scientific">Nesidiocoris tenuis</name>
    <dbReference type="NCBI Taxonomy" id="355587"/>
    <lineage>
        <taxon>Eukaryota</taxon>
        <taxon>Metazoa</taxon>
        <taxon>Ecdysozoa</taxon>
        <taxon>Arthropoda</taxon>
        <taxon>Hexapoda</taxon>
        <taxon>Insecta</taxon>
        <taxon>Pterygota</taxon>
        <taxon>Neoptera</taxon>
        <taxon>Paraneoptera</taxon>
        <taxon>Hemiptera</taxon>
        <taxon>Heteroptera</taxon>
        <taxon>Panheteroptera</taxon>
        <taxon>Cimicomorpha</taxon>
        <taxon>Miridae</taxon>
        <taxon>Dicyphina</taxon>
        <taxon>Nesidiocoris</taxon>
    </lineage>
</organism>
<dbReference type="Proteomes" id="UP000479000">
    <property type="component" value="Unassembled WGS sequence"/>
</dbReference>
<feature type="region of interest" description="Disordered" evidence="1">
    <location>
        <begin position="92"/>
        <end position="211"/>
    </location>
</feature>
<reference evidence="2 3" key="1">
    <citation type="submission" date="2020-02" db="EMBL/GenBank/DDBJ databases">
        <authorList>
            <person name="Ferguson B K."/>
        </authorList>
    </citation>
    <scope>NUCLEOTIDE SEQUENCE [LARGE SCALE GENOMIC DNA]</scope>
</reference>
<gene>
    <name evidence="2" type="ORF">NTEN_LOCUS6284</name>
</gene>